<dbReference type="AlphaFoldDB" id="A0A835UK91"/>
<keyword evidence="4 6" id="KW-1133">Transmembrane helix</keyword>
<feature type="transmembrane region" description="Helical" evidence="6">
    <location>
        <begin position="114"/>
        <end position="137"/>
    </location>
</feature>
<dbReference type="GO" id="GO:0016192">
    <property type="term" value="P:vesicle-mediated transport"/>
    <property type="evidence" value="ECO:0007669"/>
    <property type="project" value="InterPro"/>
</dbReference>
<gene>
    <name evidence="7" type="ORF">HPP92_017834</name>
</gene>
<comment type="similarity">
    <text evidence="2">Belongs to the cornichon family.</text>
</comment>
<evidence type="ECO:0000256" key="4">
    <source>
        <dbReference type="ARBA" id="ARBA00022989"/>
    </source>
</evidence>
<evidence type="ECO:0000256" key="5">
    <source>
        <dbReference type="ARBA" id="ARBA00023136"/>
    </source>
</evidence>
<reference evidence="7 8" key="1">
    <citation type="journal article" date="2020" name="Nat. Food">
        <title>A phased Vanilla planifolia genome enables genetic improvement of flavour and production.</title>
        <authorList>
            <person name="Hasing T."/>
            <person name="Tang H."/>
            <person name="Brym M."/>
            <person name="Khazi F."/>
            <person name="Huang T."/>
            <person name="Chambers A.H."/>
        </authorList>
    </citation>
    <scope>NUCLEOTIDE SEQUENCE [LARGE SCALE GENOMIC DNA]</scope>
    <source>
        <tissue evidence="7">Leaf</tissue>
    </source>
</reference>
<sequence length="149" mass="17185">MAWELLLWIVAFLGIIALVAVDAYQLICLSDLESDYINPYDCSARINGVVIPEFILQGILSGLFLLTWQLIPFLLMAPITYFHLQTFLKRKHLMDVTEIFRQIDGQKKYRVVKLAFYFTMFILIIYRLVVCAVTLIIDEDDGPLVSGLY</sequence>
<dbReference type="Proteomes" id="UP000636800">
    <property type="component" value="Unassembled WGS sequence"/>
</dbReference>
<evidence type="ECO:0000256" key="6">
    <source>
        <dbReference type="SAM" id="Phobius"/>
    </source>
</evidence>
<organism evidence="7 8">
    <name type="scientific">Vanilla planifolia</name>
    <name type="common">Vanilla</name>
    <dbReference type="NCBI Taxonomy" id="51239"/>
    <lineage>
        <taxon>Eukaryota</taxon>
        <taxon>Viridiplantae</taxon>
        <taxon>Streptophyta</taxon>
        <taxon>Embryophyta</taxon>
        <taxon>Tracheophyta</taxon>
        <taxon>Spermatophyta</taxon>
        <taxon>Magnoliopsida</taxon>
        <taxon>Liliopsida</taxon>
        <taxon>Asparagales</taxon>
        <taxon>Orchidaceae</taxon>
        <taxon>Vanilloideae</taxon>
        <taxon>Vanilleae</taxon>
        <taxon>Vanilla</taxon>
    </lineage>
</organism>
<evidence type="ECO:0000313" key="7">
    <source>
        <dbReference type="EMBL" id="KAG0466254.1"/>
    </source>
</evidence>
<dbReference type="InterPro" id="IPR003377">
    <property type="entry name" value="Cornichon"/>
</dbReference>
<evidence type="ECO:0000256" key="2">
    <source>
        <dbReference type="ARBA" id="ARBA00010095"/>
    </source>
</evidence>
<evidence type="ECO:0000256" key="1">
    <source>
        <dbReference type="ARBA" id="ARBA00004141"/>
    </source>
</evidence>
<dbReference type="OrthoDB" id="1933196at2759"/>
<evidence type="ECO:0000256" key="3">
    <source>
        <dbReference type="ARBA" id="ARBA00022692"/>
    </source>
</evidence>
<dbReference type="PANTHER" id="PTHR12290">
    <property type="entry name" value="CORNICHON-RELATED"/>
    <property type="match status" value="1"/>
</dbReference>
<dbReference type="Pfam" id="PF03311">
    <property type="entry name" value="Cornichon"/>
    <property type="match status" value="1"/>
</dbReference>
<keyword evidence="8" id="KW-1185">Reference proteome</keyword>
<evidence type="ECO:0000313" key="8">
    <source>
        <dbReference type="Proteomes" id="UP000636800"/>
    </source>
</evidence>
<accession>A0A835UK91</accession>
<proteinExistence type="inferred from homology"/>
<comment type="subcellular location">
    <subcellularLocation>
        <location evidence="1">Membrane</location>
        <topology evidence="1">Multi-pass membrane protein</topology>
    </subcellularLocation>
</comment>
<dbReference type="SMART" id="SM01398">
    <property type="entry name" value="Cornichon"/>
    <property type="match status" value="1"/>
</dbReference>
<keyword evidence="3 6" id="KW-0812">Transmembrane</keyword>
<keyword evidence="5 6" id="KW-0472">Membrane</keyword>
<comment type="caution">
    <text evidence="7">The sequence shown here is derived from an EMBL/GenBank/DDBJ whole genome shotgun (WGS) entry which is preliminary data.</text>
</comment>
<protein>
    <submittedName>
        <fullName evidence="7">Uncharacterized protein</fullName>
    </submittedName>
</protein>
<dbReference type="GO" id="GO:0016020">
    <property type="term" value="C:membrane"/>
    <property type="evidence" value="ECO:0007669"/>
    <property type="project" value="UniProtKB-SubCell"/>
</dbReference>
<dbReference type="EMBL" id="JADCNL010000009">
    <property type="protein sequence ID" value="KAG0466254.1"/>
    <property type="molecule type" value="Genomic_DNA"/>
</dbReference>
<name>A0A835UK91_VANPL</name>
<feature type="transmembrane region" description="Helical" evidence="6">
    <location>
        <begin position="59"/>
        <end position="84"/>
    </location>
</feature>